<dbReference type="PANTHER" id="PTHR46564:SF1">
    <property type="entry name" value="TRANSPOSASE"/>
    <property type="match status" value="1"/>
</dbReference>
<comment type="caution">
    <text evidence="1">The sequence shown here is derived from an EMBL/GenBank/DDBJ whole genome shotgun (WGS) entry which is preliminary data.</text>
</comment>
<evidence type="ECO:0000313" key="2">
    <source>
        <dbReference type="Proteomes" id="UP001219525"/>
    </source>
</evidence>
<proteinExistence type="predicted"/>
<dbReference type="SUPFAM" id="SSF46689">
    <property type="entry name" value="Homeodomain-like"/>
    <property type="match status" value="1"/>
</dbReference>
<gene>
    <name evidence="1" type="ORF">GGX14DRAFT_313754</name>
</gene>
<sequence length="223" mass="25414">RISGDIKDCALRLWEAGWAEEDICYVFRVSPSSLYRWRKIFEEFGTLCKPPSILKGRPRAIALAVLTAVKDIFKEDSTVMLHELQFYLAIHHDTPISISALQATLERAGLTRKVLHKIAAEHDEARRDEHRNLIHDPQLFSGTGLEFVFVRADRYTLTAAMSRRGYIATRIVKGSMDASQFFDFTVEDVVPKMGSYPGEQSVLVLDNCRIHHLDALKDVLRDL</sequence>
<dbReference type="EMBL" id="JARJCW010000210">
    <property type="protein sequence ID" value="KAJ7186242.1"/>
    <property type="molecule type" value="Genomic_DNA"/>
</dbReference>
<feature type="non-terminal residue" evidence="1">
    <location>
        <position position="223"/>
    </location>
</feature>
<evidence type="ECO:0008006" key="3">
    <source>
        <dbReference type="Google" id="ProtNLM"/>
    </source>
</evidence>
<organism evidence="1 2">
    <name type="scientific">Mycena pura</name>
    <dbReference type="NCBI Taxonomy" id="153505"/>
    <lineage>
        <taxon>Eukaryota</taxon>
        <taxon>Fungi</taxon>
        <taxon>Dikarya</taxon>
        <taxon>Basidiomycota</taxon>
        <taxon>Agaricomycotina</taxon>
        <taxon>Agaricomycetes</taxon>
        <taxon>Agaricomycetidae</taxon>
        <taxon>Agaricales</taxon>
        <taxon>Marasmiineae</taxon>
        <taxon>Mycenaceae</taxon>
        <taxon>Mycena</taxon>
    </lineage>
</organism>
<feature type="non-terminal residue" evidence="1">
    <location>
        <position position="1"/>
    </location>
</feature>
<accession>A0AAD6UJH0</accession>
<dbReference type="Gene3D" id="3.30.420.10">
    <property type="entry name" value="Ribonuclease H-like superfamily/Ribonuclease H"/>
    <property type="match status" value="1"/>
</dbReference>
<dbReference type="InterPro" id="IPR036397">
    <property type="entry name" value="RNaseH_sf"/>
</dbReference>
<dbReference type="Pfam" id="PF13384">
    <property type="entry name" value="HTH_23"/>
    <property type="match status" value="1"/>
</dbReference>
<dbReference type="PANTHER" id="PTHR46564">
    <property type="entry name" value="TRANSPOSASE"/>
    <property type="match status" value="1"/>
</dbReference>
<name>A0AAD6UJH0_9AGAR</name>
<dbReference type="InterPro" id="IPR009057">
    <property type="entry name" value="Homeodomain-like_sf"/>
</dbReference>
<reference evidence="1" key="1">
    <citation type="submission" date="2023-03" db="EMBL/GenBank/DDBJ databases">
        <title>Massive genome expansion in bonnet fungi (Mycena s.s.) driven by repeated elements and novel gene families across ecological guilds.</title>
        <authorList>
            <consortium name="Lawrence Berkeley National Laboratory"/>
            <person name="Harder C.B."/>
            <person name="Miyauchi S."/>
            <person name="Viragh M."/>
            <person name="Kuo A."/>
            <person name="Thoen E."/>
            <person name="Andreopoulos B."/>
            <person name="Lu D."/>
            <person name="Skrede I."/>
            <person name="Drula E."/>
            <person name="Henrissat B."/>
            <person name="Morin E."/>
            <person name="Kohler A."/>
            <person name="Barry K."/>
            <person name="LaButti K."/>
            <person name="Morin E."/>
            <person name="Salamov A."/>
            <person name="Lipzen A."/>
            <person name="Mereny Z."/>
            <person name="Hegedus B."/>
            <person name="Baldrian P."/>
            <person name="Stursova M."/>
            <person name="Weitz H."/>
            <person name="Taylor A."/>
            <person name="Grigoriev I.V."/>
            <person name="Nagy L.G."/>
            <person name="Martin F."/>
            <person name="Kauserud H."/>
        </authorList>
    </citation>
    <scope>NUCLEOTIDE SEQUENCE</scope>
    <source>
        <strain evidence="1">9144</strain>
    </source>
</reference>
<protein>
    <recommendedName>
        <fullName evidence="3">Tc1-like transposase DDE domain-containing protein</fullName>
    </recommendedName>
</protein>
<dbReference type="AlphaFoldDB" id="A0AAD6UJH0"/>
<keyword evidence="2" id="KW-1185">Reference proteome</keyword>
<evidence type="ECO:0000313" key="1">
    <source>
        <dbReference type="EMBL" id="KAJ7186242.1"/>
    </source>
</evidence>
<dbReference type="GO" id="GO:0003676">
    <property type="term" value="F:nucleic acid binding"/>
    <property type="evidence" value="ECO:0007669"/>
    <property type="project" value="InterPro"/>
</dbReference>
<dbReference type="Proteomes" id="UP001219525">
    <property type="component" value="Unassembled WGS sequence"/>
</dbReference>